<evidence type="ECO:0000256" key="1">
    <source>
        <dbReference type="SAM" id="MobiDB-lite"/>
    </source>
</evidence>
<evidence type="ECO:0000313" key="3">
    <source>
        <dbReference type="Proteomes" id="UP001385951"/>
    </source>
</evidence>
<dbReference type="Proteomes" id="UP001385951">
    <property type="component" value="Unassembled WGS sequence"/>
</dbReference>
<comment type="caution">
    <text evidence="2">The sequence shown here is derived from an EMBL/GenBank/DDBJ whole genome shotgun (WGS) entry which is preliminary data.</text>
</comment>
<dbReference type="EMBL" id="JASBNA010000002">
    <property type="protein sequence ID" value="KAK7694439.1"/>
    <property type="molecule type" value="Genomic_DNA"/>
</dbReference>
<organism evidence="2 3">
    <name type="scientific">Cerrena zonata</name>
    <dbReference type="NCBI Taxonomy" id="2478898"/>
    <lineage>
        <taxon>Eukaryota</taxon>
        <taxon>Fungi</taxon>
        <taxon>Dikarya</taxon>
        <taxon>Basidiomycota</taxon>
        <taxon>Agaricomycotina</taxon>
        <taxon>Agaricomycetes</taxon>
        <taxon>Polyporales</taxon>
        <taxon>Cerrenaceae</taxon>
        <taxon>Cerrena</taxon>
    </lineage>
</organism>
<sequence>MSKRQRPSSPIPVPPETRVEDESSEAYEPSSKRRRYFAPAASGDHQSPPAGEEYDSEDSEAREGYTDAGGRRGYSAGRREWQAKAGVYKDANSLLHDLHAEQRHRILFSTPSMASPGAISTPHLYTYPISPNFESKLGPSAPTMPAYNAVQTEMMEAATVTHQYENSNRLLKSLFLNRRQGHPNSDQSSSLQS</sequence>
<reference evidence="2 3" key="1">
    <citation type="submission" date="2022-09" db="EMBL/GenBank/DDBJ databases">
        <authorList>
            <person name="Palmer J.M."/>
        </authorList>
    </citation>
    <scope>NUCLEOTIDE SEQUENCE [LARGE SCALE GENOMIC DNA]</scope>
    <source>
        <strain evidence="2 3">DSM 7382</strain>
    </source>
</reference>
<accession>A0AAW0GRH1</accession>
<proteinExistence type="predicted"/>
<dbReference type="AlphaFoldDB" id="A0AAW0GRH1"/>
<feature type="region of interest" description="Disordered" evidence="1">
    <location>
        <begin position="1"/>
        <end position="73"/>
    </location>
</feature>
<gene>
    <name evidence="2" type="ORF">QCA50_001625</name>
</gene>
<keyword evidence="3" id="KW-1185">Reference proteome</keyword>
<evidence type="ECO:0000313" key="2">
    <source>
        <dbReference type="EMBL" id="KAK7694439.1"/>
    </source>
</evidence>
<protein>
    <submittedName>
        <fullName evidence="2">Uncharacterized protein</fullName>
    </submittedName>
</protein>
<name>A0AAW0GRH1_9APHY</name>